<dbReference type="AlphaFoldDB" id="A0A392RMS3"/>
<dbReference type="EMBL" id="LXQA010238038">
    <property type="protein sequence ID" value="MCI36846.1"/>
    <property type="molecule type" value="Genomic_DNA"/>
</dbReference>
<keyword evidence="3" id="KW-1185">Reference proteome</keyword>
<organism evidence="2 3">
    <name type="scientific">Trifolium medium</name>
    <dbReference type="NCBI Taxonomy" id="97028"/>
    <lineage>
        <taxon>Eukaryota</taxon>
        <taxon>Viridiplantae</taxon>
        <taxon>Streptophyta</taxon>
        <taxon>Embryophyta</taxon>
        <taxon>Tracheophyta</taxon>
        <taxon>Spermatophyta</taxon>
        <taxon>Magnoliopsida</taxon>
        <taxon>eudicotyledons</taxon>
        <taxon>Gunneridae</taxon>
        <taxon>Pentapetalae</taxon>
        <taxon>rosids</taxon>
        <taxon>fabids</taxon>
        <taxon>Fabales</taxon>
        <taxon>Fabaceae</taxon>
        <taxon>Papilionoideae</taxon>
        <taxon>50 kb inversion clade</taxon>
        <taxon>NPAAA clade</taxon>
        <taxon>Hologalegina</taxon>
        <taxon>IRL clade</taxon>
        <taxon>Trifolieae</taxon>
        <taxon>Trifolium</taxon>
    </lineage>
</organism>
<feature type="compositionally biased region" description="Polar residues" evidence="1">
    <location>
        <begin position="1"/>
        <end position="18"/>
    </location>
</feature>
<evidence type="ECO:0000313" key="2">
    <source>
        <dbReference type="EMBL" id="MCI36846.1"/>
    </source>
</evidence>
<dbReference type="Proteomes" id="UP000265520">
    <property type="component" value="Unassembled WGS sequence"/>
</dbReference>
<sequence>MVGVNNNIPEQVAENNLQPEYGPLYQQDGLFTSVTGEEQEQIHEP</sequence>
<feature type="region of interest" description="Disordered" evidence="1">
    <location>
        <begin position="1"/>
        <end position="45"/>
    </location>
</feature>
<reference evidence="2 3" key="1">
    <citation type="journal article" date="2018" name="Front. Plant Sci.">
        <title>Red Clover (Trifolium pratense) and Zigzag Clover (T. medium) - A Picture of Genomic Similarities and Differences.</title>
        <authorList>
            <person name="Dluhosova J."/>
            <person name="Istvanek J."/>
            <person name="Nedelnik J."/>
            <person name="Repkova J."/>
        </authorList>
    </citation>
    <scope>NUCLEOTIDE SEQUENCE [LARGE SCALE GENOMIC DNA]</scope>
    <source>
        <strain evidence="3">cv. 10/8</strain>
        <tissue evidence="2">Leaf</tissue>
    </source>
</reference>
<accession>A0A392RMS3</accession>
<feature type="non-terminal residue" evidence="2">
    <location>
        <position position="45"/>
    </location>
</feature>
<name>A0A392RMS3_9FABA</name>
<proteinExistence type="predicted"/>
<evidence type="ECO:0000313" key="3">
    <source>
        <dbReference type="Proteomes" id="UP000265520"/>
    </source>
</evidence>
<comment type="caution">
    <text evidence="2">The sequence shown here is derived from an EMBL/GenBank/DDBJ whole genome shotgun (WGS) entry which is preliminary data.</text>
</comment>
<evidence type="ECO:0000256" key="1">
    <source>
        <dbReference type="SAM" id="MobiDB-lite"/>
    </source>
</evidence>
<protein>
    <submittedName>
        <fullName evidence="2">Uncharacterized protein</fullName>
    </submittedName>
</protein>